<dbReference type="PANTHER" id="PTHR11496:SF83">
    <property type="entry name" value="HYDROXYACID-OXOACID TRANSHYDROGENASE, MITOCHONDRIAL"/>
    <property type="match status" value="1"/>
</dbReference>
<protein>
    <submittedName>
        <fullName evidence="6">Alcohol dehydrogenase</fullName>
    </submittedName>
</protein>
<name>A0A1Y6EIJ2_9GAMM</name>
<dbReference type="PROSITE" id="PS00913">
    <property type="entry name" value="ADH_IRON_1"/>
    <property type="match status" value="1"/>
</dbReference>
<evidence type="ECO:0000259" key="5">
    <source>
        <dbReference type="Pfam" id="PF25137"/>
    </source>
</evidence>
<evidence type="ECO:0000256" key="1">
    <source>
        <dbReference type="ARBA" id="ARBA00001962"/>
    </source>
</evidence>
<dbReference type="Gene3D" id="1.20.1090.10">
    <property type="entry name" value="Dehydroquinate synthase-like - alpha domain"/>
    <property type="match status" value="1"/>
</dbReference>
<feature type="domain" description="Alcohol dehydrogenase iron-type/glycerol dehydrogenase GldA" evidence="4">
    <location>
        <begin position="14"/>
        <end position="185"/>
    </location>
</feature>
<gene>
    <name evidence="6" type="ORF">SAMN06297229_0672</name>
</gene>
<evidence type="ECO:0000313" key="7">
    <source>
        <dbReference type="Proteomes" id="UP000194450"/>
    </source>
</evidence>
<dbReference type="AlphaFoldDB" id="A0A1Y6EIJ2"/>
<dbReference type="Gene3D" id="3.40.50.1970">
    <property type="match status" value="1"/>
</dbReference>
<dbReference type="EMBL" id="FXWH01000001">
    <property type="protein sequence ID" value="SMQ62189.1"/>
    <property type="molecule type" value="Genomic_DNA"/>
</dbReference>
<evidence type="ECO:0000259" key="4">
    <source>
        <dbReference type="Pfam" id="PF00465"/>
    </source>
</evidence>
<evidence type="ECO:0000256" key="3">
    <source>
        <dbReference type="ARBA" id="ARBA00023002"/>
    </source>
</evidence>
<dbReference type="CDD" id="cd08182">
    <property type="entry name" value="HEPD"/>
    <property type="match status" value="1"/>
</dbReference>
<dbReference type="InterPro" id="IPR056798">
    <property type="entry name" value="ADH_Fe_C"/>
</dbReference>
<sequence length="387" mass="42031">MGNAVRFDYQHQQPVTIISGADAFANLRGYCEQHQGAKLNILVLTSKGHHQRGSLQPLLDQLHPHPFTVIDSIQPNPDIDALDALIAELSPQSFNVVIGFGGGSVIDAAKVVACSLAGANSRPLHQRFRANEATAVTRTCSLISVPTTAGTGAEVTPFATVWDDAEKRKYSLSGAAVAPDAALLDARLTLSLPAFETLYSGLDALSHSMESLWNTNRTPISEAYSRQAFRLIVQALPEVLANPADTHSRAMMQQASLLAGLAIATTRTAVAHSMSYPLTSHYQVPHGIACSYTLPGVLQVLKQDPDGTFAELLHDLYEPAMQLLAQLPIMAELENYVQWSQIEALLPEMDVKQRSGNFILPVNNTVIYKILEYSAVFYRNTEGASLR</sequence>
<dbReference type="Pfam" id="PF00465">
    <property type="entry name" value="Fe-ADH"/>
    <property type="match status" value="1"/>
</dbReference>
<accession>A0A1Y6EIJ2</accession>
<evidence type="ECO:0000313" key="6">
    <source>
        <dbReference type="EMBL" id="SMQ62189.1"/>
    </source>
</evidence>
<organism evidence="6 7">
    <name type="scientific">Pseudidiomarina planktonica</name>
    <dbReference type="NCBI Taxonomy" id="1323738"/>
    <lineage>
        <taxon>Bacteria</taxon>
        <taxon>Pseudomonadati</taxon>
        <taxon>Pseudomonadota</taxon>
        <taxon>Gammaproteobacteria</taxon>
        <taxon>Alteromonadales</taxon>
        <taxon>Idiomarinaceae</taxon>
        <taxon>Pseudidiomarina</taxon>
    </lineage>
</organism>
<dbReference type="GO" id="GO:0004022">
    <property type="term" value="F:alcohol dehydrogenase (NAD+) activity"/>
    <property type="evidence" value="ECO:0007669"/>
    <property type="project" value="TreeGrafter"/>
</dbReference>
<dbReference type="InterPro" id="IPR039697">
    <property type="entry name" value="Alcohol_dehydrogenase_Fe"/>
</dbReference>
<comment type="similarity">
    <text evidence="2">Belongs to the iron-containing alcohol dehydrogenase family.</text>
</comment>
<dbReference type="SUPFAM" id="SSF56796">
    <property type="entry name" value="Dehydroquinate synthase-like"/>
    <property type="match status" value="1"/>
</dbReference>
<dbReference type="GO" id="GO:0017000">
    <property type="term" value="P:antibiotic biosynthetic process"/>
    <property type="evidence" value="ECO:0007669"/>
    <property type="project" value="InterPro"/>
</dbReference>
<evidence type="ECO:0000256" key="2">
    <source>
        <dbReference type="ARBA" id="ARBA00007358"/>
    </source>
</evidence>
<dbReference type="RefSeq" id="WP_157984137.1">
    <property type="nucleotide sequence ID" value="NZ_FXWH01000001.1"/>
</dbReference>
<dbReference type="Proteomes" id="UP000194450">
    <property type="component" value="Unassembled WGS sequence"/>
</dbReference>
<dbReference type="GO" id="GO:0046872">
    <property type="term" value="F:metal ion binding"/>
    <property type="evidence" value="ECO:0007669"/>
    <property type="project" value="InterPro"/>
</dbReference>
<dbReference type="Pfam" id="PF25137">
    <property type="entry name" value="ADH_Fe_C"/>
    <property type="match status" value="1"/>
</dbReference>
<reference evidence="7" key="1">
    <citation type="submission" date="2017-04" db="EMBL/GenBank/DDBJ databases">
        <authorList>
            <person name="Varghese N."/>
            <person name="Submissions S."/>
        </authorList>
    </citation>
    <scope>NUCLEOTIDE SEQUENCE [LARGE SCALE GENOMIC DNA]</scope>
</reference>
<keyword evidence="3" id="KW-0560">Oxidoreductase</keyword>
<dbReference type="FunFam" id="3.40.50.1970:FF:000003">
    <property type="entry name" value="Alcohol dehydrogenase, iron-containing"/>
    <property type="match status" value="1"/>
</dbReference>
<dbReference type="InterPro" id="IPR001670">
    <property type="entry name" value="ADH_Fe/GldA"/>
</dbReference>
<proteinExistence type="inferred from homology"/>
<dbReference type="PANTHER" id="PTHR11496">
    <property type="entry name" value="ALCOHOL DEHYDROGENASE"/>
    <property type="match status" value="1"/>
</dbReference>
<keyword evidence="7" id="KW-1185">Reference proteome</keyword>
<feature type="domain" description="Fe-containing alcohol dehydrogenase-like C-terminal" evidence="5">
    <location>
        <begin position="197"/>
        <end position="321"/>
    </location>
</feature>
<dbReference type="InterPro" id="IPR035873">
    <property type="entry name" value="PhpC"/>
</dbReference>
<dbReference type="InterPro" id="IPR018211">
    <property type="entry name" value="ADH_Fe_CS"/>
</dbReference>
<comment type="cofactor">
    <cofactor evidence="1">
        <name>Fe cation</name>
        <dbReference type="ChEBI" id="CHEBI:24875"/>
    </cofactor>
</comment>
<dbReference type="OrthoDB" id="9815791at2"/>